<feature type="compositionally biased region" description="Basic and acidic residues" evidence="1">
    <location>
        <begin position="303"/>
        <end position="313"/>
    </location>
</feature>
<feature type="transmembrane region" description="Helical" evidence="2">
    <location>
        <begin position="85"/>
        <end position="110"/>
    </location>
</feature>
<sequence length="739" mass="77564">MAASSPSPRGFDSAEADEAVRKAARAEARRYRAEELTNAFPRREIPVGGCPAGARWSPSVGTCVAPGGSGISTNVGSHDMPLPTLVTLLLAVGIAGAIFVAVAWTALFAIRALARRARAAATAADTDKTKPTASFSFRALDTIARFVECLVEHLDERLVGAKGARRESATRATETETLRGDDDDETTPSGVRLGEAMGVCLANLAREIEIELSRLDKASGVVTISVPRARAAAGEMASALTAYLEAGDERAADEFRATFADAAEKAFAETTAKTKTFTFSSSSVSEGGSGAEKSLSASGARADGAENGKKNADGVDGSSRTEVSATSATSPPSNGTEKGGWFSGFVDPIGSFTETFAVKTAAKTVVVETKETHSDSDRGWGVAVPESIGARASPLVALSPDANAVLAAAAAADDKQLKVLDLAVRYREVLSSERANDIAEKHLSLNQRALETQRLNLNVLSEKNQLHHESNSLAAEKLEGDMKDRKLALEEKQHLETLAFIADAFYAGLAVVFAATLAGGWRRAVAALGATVSVCPAPPGWFKSGDASGGDPNSERRFSLTRTVWSYASGTGGPGPAEYAWCVAKSLVGAAWGAIVFALISWKLLQYNVVTRFQAAPATVLLALLGFGCGHLGRTAVDALGGDGSVWLRLWRSYLLFVAVCTWQTKWVTAALNASGPAGRFGFFFAVAVAAPFCVGAAPFEDVFAKLWVDLMGFVEHYGGEAKDKIVEAAEIIGFGFVF</sequence>
<reference evidence="3" key="1">
    <citation type="submission" date="2021-01" db="EMBL/GenBank/DDBJ databases">
        <authorList>
            <person name="Corre E."/>
            <person name="Pelletier E."/>
            <person name="Niang G."/>
            <person name="Scheremetjew M."/>
            <person name="Finn R."/>
            <person name="Kale V."/>
            <person name="Holt S."/>
            <person name="Cochrane G."/>
            <person name="Meng A."/>
            <person name="Brown T."/>
            <person name="Cohen L."/>
        </authorList>
    </citation>
    <scope>NUCLEOTIDE SEQUENCE</scope>
    <source>
        <strain evidence="3">CCAC1681</strain>
    </source>
</reference>
<keyword evidence="2" id="KW-0812">Transmembrane</keyword>
<dbReference type="EMBL" id="HBEN01004471">
    <property type="protein sequence ID" value="CAD8435524.1"/>
    <property type="molecule type" value="Transcribed_RNA"/>
</dbReference>
<protein>
    <submittedName>
        <fullName evidence="3">Uncharacterized protein</fullName>
    </submittedName>
</protein>
<organism evidence="3">
    <name type="scientific">Micromonas pusilla</name>
    <name type="common">Picoplanktonic green alga</name>
    <name type="synonym">Chromulina pusilla</name>
    <dbReference type="NCBI Taxonomy" id="38833"/>
    <lineage>
        <taxon>Eukaryota</taxon>
        <taxon>Viridiplantae</taxon>
        <taxon>Chlorophyta</taxon>
        <taxon>Mamiellophyceae</taxon>
        <taxon>Mamiellales</taxon>
        <taxon>Mamiellaceae</taxon>
        <taxon>Micromonas</taxon>
    </lineage>
</organism>
<dbReference type="AlphaFoldDB" id="A0A7S0GTC2"/>
<keyword evidence="2" id="KW-1133">Transmembrane helix</keyword>
<feature type="region of interest" description="Disordered" evidence="1">
    <location>
        <begin position="279"/>
        <end position="340"/>
    </location>
</feature>
<proteinExistence type="predicted"/>
<dbReference type="PANTHER" id="PTHR35322:SF2">
    <property type="entry name" value="PROTEIN CPR-5"/>
    <property type="match status" value="1"/>
</dbReference>
<keyword evidence="2" id="KW-0472">Membrane</keyword>
<name>A0A7S0GTC2_MICPS</name>
<dbReference type="GO" id="GO:0010150">
    <property type="term" value="P:leaf senescence"/>
    <property type="evidence" value="ECO:0007669"/>
    <property type="project" value="InterPro"/>
</dbReference>
<gene>
    <name evidence="3" type="ORF">MSP1401_LOCUS3634</name>
</gene>
<feature type="compositionally biased region" description="Basic and acidic residues" evidence="1">
    <location>
        <begin position="162"/>
        <end position="180"/>
    </location>
</feature>
<evidence type="ECO:0000256" key="1">
    <source>
        <dbReference type="SAM" id="MobiDB-lite"/>
    </source>
</evidence>
<evidence type="ECO:0000313" key="3">
    <source>
        <dbReference type="EMBL" id="CAD8435524.1"/>
    </source>
</evidence>
<feature type="transmembrane region" description="Helical" evidence="2">
    <location>
        <begin position="681"/>
        <end position="700"/>
    </location>
</feature>
<feature type="transmembrane region" description="Helical" evidence="2">
    <location>
        <begin position="583"/>
        <end position="602"/>
    </location>
</feature>
<feature type="compositionally biased region" description="Polar residues" evidence="1">
    <location>
        <begin position="318"/>
        <end position="336"/>
    </location>
</feature>
<dbReference type="GO" id="GO:0006952">
    <property type="term" value="P:defense response"/>
    <property type="evidence" value="ECO:0007669"/>
    <property type="project" value="InterPro"/>
</dbReference>
<accession>A0A7S0GTC2</accession>
<dbReference type="InterPro" id="IPR044708">
    <property type="entry name" value="CPR5"/>
</dbReference>
<feature type="transmembrane region" description="Helical" evidence="2">
    <location>
        <begin position="495"/>
        <end position="518"/>
    </location>
</feature>
<feature type="region of interest" description="Disordered" evidence="1">
    <location>
        <begin position="162"/>
        <end position="188"/>
    </location>
</feature>
<feature type="compositionally biased region" description="Low complexity" evidence="1">
    <location>
        <begin position="279"/>
        <end position="294"/>
    </location>
</feature>
<evidence type="ECO:0000256" key="2">
    <source>
        <dbReference type="SAM" id="Phobius"/>
    </source>
</evidence>
<feature type="transmembrane region" description="Helical" evidence="2">
    <location>
        <begin position="614"/>
        <end position="633"/>
    </location>
</feature>
<dbReference type="PANTHER" id="PTHR35322">
    <property type="entry name" value="PROTEIN CPR-5"/>
    <property type="match status" value="1"/>
</dbReference>
<feature type="transmembrane region" description="Helical" evidence="2">
    <location>
        <begin position="653"/>
        <end position="674"/>
    </location>
</feature>
<dbReference type="GO" id="GO:0010090">
    <property type="term" value="P:trichome morphogenesis"/>
    <property type="evidence" value="ECO:0007669"/>
    <property type="project" value="InterPro"/>
</dbReference>